<accession>F6DAD1</accession>
<dbReference type="EMBL" id="CP002776">
    <property type="protein sequence ID" value="AEG31097.1"/>
    <property type="molecule type" value="Genomic_DNA"/>
</dbReference>
<dbReference type="KEGG" id="tcy:Thicy_0321"/>
<dbReference type="HOGENOM" id="CLU_094234_1_1_6"/>
<dbReference type="RefSeq" id="WP_013834880.1">
    <property type="nucleotide sequence ID" value="NC_015581.1"/>
</dbReference>
<dbReference type="Gene3D" id="3.40.50.2020">
    <property type="match status" value="1"/>
</dbReference>
<dbReference type="InterPro" id="IPR029057">
    <property type="entry name" value="PRTase-like"/>
</dbReference>
<protein>
    <submittedName>
        <fullName evidence="2">Uracil phosphoribosyltransferase</fullName>
        <ecNumber evidence="2">2.4.2.9</ecNumber>
    </submittedName>
</protein>
<reference evidence="2 3" key="1">
    <citation type="submission" date="2011-05" db="EMBL/GenBank/DDBJ databases">
        <title>Complete sequence of Thioalkalimicrobium cyclicum ALM1.</title>
        <authorList>
            <consortium name="US DOE Joint Genome Institute"/>
            <person name="Lucas S."/>
            <person name="Han J."/>
            <person name="Lapidus A."/>
            <person name="Cheng J.-F."/>
            <person name="Goodwin L."/>
            <person name="Pitluck S."/>
            <person name="Peters L."/>
            <person name="Mikhailova N."/>
            <person name="Davenport K."/>
            <person name="Han C."/>
            <person name="Tapia R."/>
            <person name="Land M."/>
            <person name="Hauser L."/>
            <person name="Kyrpides N."/>
            <person name="Ivanova N."/>
            <person name="Pagani I."/>
            <person name="Kappler U."/>
            <person name="Woyke T."/>
        </authorList>
    </citation>
    <scope>NUCLEOTIDE SEQUENCE [LARGE SCALE GENOMIC DNA]</scope>
    <source>
        <strain evidence="3">DSM 14477 / JCM 11371 / ALM1</strain>
    </source>
</reference>
<dbReference type="PANTHER" id="PTHR11608">
    <property type="entry name" value="BIFUNCTIONAL PROTEIN PYRR"/>
    <property type="match status" value="1"/>
</dbReference>
<keyword evidence="2" id="KW-0328">Glycosyltransferase</keyword>
<dbReference type="InterPro" id="IPR050137">
    <property type="entry name" value="PyrR_bifunctional"/>
</dbReference>
<sequence length="169" mass="18836">MSTPHLDLDNLLDQLAQAIQQAPFFDPRIKMIGLRTGGEYIAQALAKRLQLNETIGVLDSSFYRDDFATSGISAQVQPSNIPWDVADETILLVDDVIHTGRTIRAAMNEIFDYGRPARIILVCLIDRQGTRELPIQPDFYAYATAAAHRFKLHGPVPLSLSIESLEDTQ</sequence>
<gene>
    <name evidence="2" type="ordered locus">Thicy_0321</name>
</gene>
<keyword evidence="2" id="KW-0808">Transferase</keyword>
<dbReference type="NCBIfam" id="NF003545">
    <property type="entry name" value="PRK05205.1-1"/>
    <property type="match status" value="1"/>
</dbReference>
<evidence type="ECO:0000259" key="1">
    <source>
        <dbReference type="Pfam" id="PF00156"/>
    </source>
</evidence>
<dbReference type="eggNOG" id="COG2065">
    <property type="taxonomic scope" value="Bacteria"/>
</dbReference>
<dbReference type="Proteomes" id="UP000009232">
    <property type="component" value="Chromosome"/>
</dbReference>
<dbReference type="Pfam" id="PF00156">
    <property type="entry name" value="Pribosyltran"/>
    <property type="match status" value="1"/>
</dbReference>
<evidence type="ECO:0000313" key="3">
    <source>
        <dbReference type="Proteomes" id="UP000009232"/>
    </source>
</evidence>
<organism evidence="2 3">
    <name type="scientific">Thiomicrospira cyclica (strain DSM 14477 / JCM 11371 / ALM1)</name>
    <name type="common">Thioalkalimicrobium cyclicum</name>
    <dbReference type="NCBI Taxonomy" id="717773"/>
    <lineage>
        <taxon>Bacteria</taxon>
        <taxon>Pseudomonadati</taxon>
        <taxon>Pseudomonadota</taxon>
        <taxon>Gammaproteobacteria</taxon>
        <taxon>Thiotrichales</taxon>
        <taxon>Piscirickettsiaceae</taxon>
        <taxon>Thiomicrospira</taxon>
    </lineage>
</organism>
<dbReference type="InterPro" id="IPR000836">
    <property type="entry name" value="PRTase_dom"/>
</dbReference>
<dbReference type="STRING" id="717773.Thicy_0321"/>
<dbReference type="GO" id="GO:0004845">
    <property type="term" value="F:uracil phosphoribosyltransferase activity"/>
    <property type="evidence" value="ECO:0007669"/>
    <property type="project" value="UniProtKB-EC"/>
</dbReference>
<name>F6DAD1_THICA</name>
<dbReference type="CDD" id="cd06223">
    <property type="entry name" value="PRTases_typeI"/>
    <property type="match status" value="1"/>
</dbReference>
<dbReference type="SUPFAM" id="SSF53271">
    <property type="entry name" value="PRTase-like"/>
    <property type="match status" value="1"/>
</dbReference>
<evidence type="ECO:0000313" key="2">
    <source>
        <dbReference type="EMBL" id="AEG31097.1"/>
    </source>
</evidence>
<dbReference type="PANTHER" id="PTHR11608:SF0">
    <property type="entry name" value="BIFUNCTIONAL PROTEIN PYRR"/>
    <property type="match status" value="1"/>
</dbReference>
<feature type="domain" description="Phosphoribosyltransferase" evidence="1">
    <location>
        <begin position="13"/>
        <end position="136"/>
    </location>
</feature>
<dbReference type="OrthoDB" id="9802227at2"/>
<proteinExistence type="predicted"/>
<dbReference type="AlphaFoldDB" id="F6DAD1"/>
<dbReference type="EC" id="2.4.2.9" evidence="2"/>
<keyword evidence="3" id="KW-1185">Reference proteome</keyword>